<dbReference type="GO" id="GO:0016491">
    <property type="term" value="F:oxidoreductase activity"/>
    <property type="evidence" value="ECO:0007669"/>
    <property type="project" value="UniProtKB-KW"/>
</dbReference>
<dbReference type="SUPFAM" id="SSF159245">
    <property type="entry name" value="AttH-like"/>
    <property type="match status" value="1"/>
</dbReference>
<dbReference type="EC" id="1.3.99.27" evidence="5"/>
<feature type="domain" description="Amine oxidase" evidence="4">
    <location>
        <begin position="37"/>
        <end position="494"/>
    </location>
</feature>
<dbReference type="SUPFAM" id="SSF51905">
    <property type="entry name" value="FAD/NAD(P)-binding domain"/>
    <property type="match status" value="1"/>
</dbReference>
<sequence>MSFRIAIAKCQIILTLVKAETGDTVAAQRVAVIGAGIGGLVAALRLAHAGLDVTVLERAAAPGGKMRSVPADGAQVEAGPTVFTMRWVFEEIFSECGADLSDRVELRPASILARHAWGADQRLDLFADPEASAAAIRAFAGPREEDGYRRFRARAAEVYGTLEGPFIRGERPSPVDLGRRVGLSGLGGLLRIQPFTTLWGALGEYFRDPRLRQLFGRYATYCGSSPFEAPATLMLVAHVESQGVWHVEGGLSRLAAIIADLAEERGARIRYRAEVAAIAVETGRGVVGVDLADGERIAADLVVANADAAALGAGLFGSRAARAVEAVPPNARSLSAVTLCAKARSSGFPLVRHTVFFSGDYANEFAELRAGRLPSDPTIYVCAQDRADDDSALDRPERLLCLVNAPALGLERPLAPTEIATCETNLRRKLTECGLTIKATPGTVTTDPAGFERLFPATGGALYGRASHGWMASFKRPGARTALPGLYLAGAASIRGRGADGGAIGADRGGQPAGRSRREGPRFDIPVARDGYVWWYVDALSEDGRQGLTIIAFIGSVFSPYYALDLSRDPFDHCTMNVVLYGERANRFCMTERGRDSLRRDASQIRIGPSGLAWDGTTLTITLDEVTAPIPSRVRGTIRLRPNGFTRDTFTLDADGRHRWWPMAPSSPVEVTLDAPSLSWRGTAYFDTNHGDTALGRDFSDWTWCRADLKDGSAILYDVRRRDGSLQNLSLRFAADGARRDIRPPLPAALPPTRFWRMPRATRSDDGASSVVRTFEDTPFYARSLLASTLDGEPVRPVHESLSLDRFRNPLVQFMLPFRMPRRAG</sequence>
<evidence type="ECO:0000313" key="5">
    <source>
        <dbReference type="EMBL" id="CAA2144938.1"/>
    </source>
</evidence>
<dbReference type="PANTHER" id="PTHR43734:SF7">
    <property type="entry name" value="4,4'-DIAPONEUROSPORENE OXYGENASE"/>
    <property type="match status" value="1"/>
</dbReference>
<name>A0A679KHA9_9HYPH</name>
<dbReference type="CDD" id="cd21471">
    <property type="entry name" value="CrtC-like"/>
    <property type="match status" value="1"/>
</dbReference>
<dbReference type="PANTHER" id="PTHR43734">
    <property type="entry name" value="PHYTOENE DESATURASE"/>
    <property type="match status" value="1"/>
</dbReference>
<reference evidence="5" key="1">
    <citation type="submission" date="2019-12" db="EMBL/GenBank/DDBJ databases">
        <authorList>
            <person name="Cremers G."/>
        </authorList>
    </citation>
    <scope>NUCLEOTIDE SEQUENCE</scope>
    <source>
        <strain evidence="5">Mbul2</strain>
    </source>
</reference>
<dbReference type="InterPro" id="IPR002937">
    <property type="entry name" value="Amino_oxidase"/>
</dbReference>
<dbReference type="AlphaFoldDB" id="A0A679KHA9"/>
<evidence type="ECO:0000256" key="2">
    <source>
        <dbReference type="ARBA" id="ARBA00023002"/>
    </source>
</evidence>
<accession>A0A679KHA9</accession>
<dbReference type="InterPro" id="IPR054841">
    <property type="entry name" value="carotdesatCrtD"/>
</dbReference>
<comment type="similarity">
    <text evidence="1">Belongs to the carotenoid/retinoid oxidoreductase family.</text>
</comment>
<feature type="compositionally biased region" description="Gly residues" evidence="3">
    <location>
        <begin position="502"/>
        <end position="512"/>
    </location>
</feature>
<evidence type="ECO:0000256" key="1">
    <source>
        <dbReference type="ARBA" id="ARBA00006046"/>
    </source>
</evidence>
<evidence type="ECO:0000259" key="4">
    <source>
        <dbReference type="Pfam" id="PF01593"/>
    </source>
</evidence>
<keyword evidence="2 5" id="KW-0560">Oxidoreductase</keyword>
<dbReference type="Gene3D" id="3.50.50.60">
    <property type="entry name" value="FAD/NAD(P)-binding domain"/>
    <property type="match status" value="2"/>
</dbReference>
<dbReference type="EMBL" id="LR743511">
    <property type="protein sequence ID" value="CAA2144938.1"/>
    <property type="molecule type" value="Genomic_DNA"/>
</dbReference>
<dbReference type="Pfam" id="PF01593">
    <property type="entry name" value="Amino_oxidase"/>
    <property type="match status" value="1"/>
</dbReference>
<proteinExistence type="inferred from homology"/>
<dbReference type="InterPro" id="IPR036188">
    <property type="entry name" value="FAD/NAD-bd_sf"/>
</dbReference>
<organism evidence="5">
    <name type="scientific">Methylobacterium bullatum</name>
    <dbReference type="NCBI Taxonomy" id="570505"/>
    <lineage>
        <taxon>Bacteria</taxon>
        <taxon>Pseudomonadati</taxon>
        <taxon>Pseudomonadota</taxon>
        <taxon>Alphaproteobacteria</taxon>
        <taxon>Hyphomicrobiales</taxon>
        <taxon>Methylobacteriaceae</taxon>
        <taxon>Methylobacterium</taxon>
    </lineage>
</organism>
<protein>
    <submittedName>
        <fullName evidence="5">Hydroxyneurosporene desaturase</fullName>
        <ecNumber evidence="5">1.3.99.27</ecNumber>
    </submittedName>
</protein>
<feature type="region of interest" description="Disordered" evidence="3">
    <location>
        <begin position="502"/>
        <end position="521"/>
    </location>
</feature>
<gene>
    <name evidence="5" type="primary">crtD</name>
    <name evidence="5" type="ORF">MBLL_04058</name>
</gene>
<evidence type="ECO:0000256" key="3">
    <source>
        <dbReference type="SAM" id="MobiDB-lite"/>
    </source>
</evidence>
<dbReference type="NCBIfam" id="NF045637">
    <property type="entry name" value="carotdesatCrtDProt"/>
    <property type="match status" value="1"/>
</dbReference>